<keyword evidence="2" id="KW-1185">Reference proteome</keyword>
<protein>
    <submittedName>
        <fullName evidence="3">BTB domain-containing protein</fullName>
    </submittedName>
</protein>
<sequence>MHEIPFACKWTITEAELNRARNPHNDRLRTATINVSVNNAPRFGYFFRLRTDNNGQARVCLCLDLQNVTQVKSDFTFTITSANLSEKINNHTFQNANGHGIHLCTTDEFFRQGSNFIVDGKFTLNINGIFKFNITGEPVAVEQINTCEPLSQRLWTATNKDFTITVEEGNESTDYPIHKHVVGAHSEIFADMFKLKNNEAIKNKITINDYSSKVVETALRMIYEIEFSFNLTFEEWMSLLKFFHHYQIQCHKDKVEEHCIRQIQASTVCRLTNLSILTNSPKLKEACLTFLDSAIVSRTTLSEIDTLDHALIAQIVLNNAVHTCETLDNA</sequence>
<dbReference type="SUPFAM" id="SSF54695">
    <property type="entry name" value="POZ domain"/>
    <property type="match status" value="1"/>
</dbReference>
<dbReference type="InterPro" id="IPR011333">
    <property type="entry name" value="SKP1/BTB/POZ_sf"/>
</dbReference>
<evidence type="ECO:0000313" key="2">
    <source>
        <dbReference type="Proteomes" id="UP000887578"/>
    </source>
</evidence>
<dbReference type="PANTHER" id="PTHR24413">
    <property type="entry name" value="SPECKLE-TYPE POZ PROTEIN"/>
    <property type="match status" value="1"/>
</dbReference>
<proteinExistence type="predicted"/>
<dbReference type="CDD" id="cd18186">
    <property type="entry name" value="BTB_POZ_ZBTB_KLHL-like"/>
    <property type="match status" value="1"/>
</dbReference>
<dbReference type="Gene3D" id="3.30.710.10">
    <property type="entry name" value="Potassium Channel Kv1.1, Chain A"/>
    <property type="match status" value="1"/>
</dbReference>
<dbReference type="SMART" id="SM00225">
    <property type="entry name" value="BTB"/>
    <property type="match status" value="1"/>
</dbReference>
<dbReference type="Proteomes" id="UP000887578">
    <property type="component" value="Unplaced"/>
</dbReference>
<evidence type="ECO:0000259" key="1">
    <source>
        <dbReference type="PROSITE" id="PS50097"/>
    </source>
</evidence>
<accession>A0A914QB63</accession>
<organism evidence="2 3">
    <name type="scientific">Panagrolaimus davidi</name>
    <dbReference type="NCBI Taxonomy" id="227884"/>
    <lineage>
        <taxon>Eukaryota</taxon>
        <taxon>Metazoa</taxon>
        <taxon>Ecdysozoa</taxon>
        <taxon>Nematoda</taxon>
        <taxon>Chromadorea</taxon>
        <taxon>Rhabditida</taxon>
        <taxon>Tylenchina</taxon>
        <taxon>Panagrolaimomorpha</taxon>
        <taxon>Panagrolaimoidea</taxon>
        <taxon>Panagrolaimidae</taxon>
        <taxon>Panagrolaimus</taxon>
    </lineage>
</organism>
<dbReference type="AlphaFoldDB" id="A0A914QB63"/>
<dbReference type="Pfam" id="PF00651">
    <property type="entry name" value="BTB"/>
    <property type="match status" value="1"/>
</dbReference>
<dbReference type="PROSITE" id="PS50097">
    <property type="entry name" value="BTB"/>
    <property type="match status" value="1"/>
</dbReference>
<evidence type="ECO:0000313" key="3">
    <source>
        <dbReference type="WBParaSite" id="PDA_v2.g28799.t1"/>
    </source>
</evidence>
<dbReference type="InterPro" id="IPR000210">
    <property type="entry name" value="BTB/POZ_dom"/>
</dbReference>
<dbReference type="WBParaSite" id="PDA_v2.g28799.t1">
    <property type="protein sequence ID" value="PDA_v2.g28799.t1"/>
    <property type="gene ID" value="PDA_v2.g28799"/>
</dbReference>
<reference evidence="3" key="1">
    <citation type="submission" date="2022-11" db="UniProtKB">
        <authorList>
            <consortium name="WormBaseParasite"/>
        </authorList>
    </citation>
    <scope>IDENTIFICATION</scope>
</reference>
<feature type="domain" description="BTB" evidence="1">
    <location>
        <begin position="160"/>
        <end position="231"/>
    </location>
</feature>
<name>A0A914QB63_9BILA</name>